<dbReference type="InterPro" id="IPR000717">
    <property type="entry name" value="PCI_dom"/>
</dbReference>
<dbReference type="Ensembl" id="ENSMZET00005010618.1">
    <property type="protein sequence ID" value="ENSMZEP00005010248.1"/>
    <property type="gene ID" value="ENSMZEG00005007703.1"/>
</dbReference>
<dbReference type="SUPFAM" id="SSF46785">
    <property type="entry name" value="Winged helix' DNA-binding domain"/>
    <property type="match status" value="1"/>
</dbReference>
<dbReference type="GeneTree" id="ENSGT00530000063301"/>
<reference evidence="4 5" key="1">
    <citation type="journal article" date="2014" name="Nature">
        <title>The genomic substrate for adaptive radiation in African cichlid fish.</title>
        <authorList>
            <person name="Brawand D."/>
            <person name="Wagner C.E."/>
            <person name="Li Y.I."/>
            <person name="Malinsky M."/>
            <person name="Keller I."/>
            <person name="Fan S."/>
            <person name="Simakov O."/>
            <person name="Ng A.Y."/>
            <person name="Lim Z.W."/>
            <person name="Bezault E."/>
            <person name="Turner-Maier J."/>
            <person name="Johnson J."/>
            <person name="Alcazar R."/>
            <person name="Noh H.J."/>
            <person name="Russell P."/>
            <person name="Aken B."/>
            <person name="Alfoldi J."/>
            <person name="Amemiya C."/>
            <person name="Azzouzi N."/>
            <person name="Baroiller J.F."/>
            <person name="Barloy-Hubler F."/>
            <person name="Berlin A."/>
            <person name="Bloomquist R."/>
            <person name="Carleton K.L."/>
            <person name="Conte M.A."/>
            <person name="D'Cotta H."/>
            <person name="Eshel O."/>
            <person name="Gaffney L."/>
            <person name="Galibert F."/>
            <person name="Gante H.F."/>
            <person name="Gnerre S."/>
            <person name="Greuter L."/>
            <person name="Guyon R."/>
            <person name="Haddad N.S."/>
            <person name="Haerty W."/>
            <person name="Harris R.M."/>
            <person name="Hofmann H.A."/>
            <person name="Hourlier T."/>
            <person name="Hulata G."/>
            <person name="Jaffe D.B."/>
            <person name="Lara M."/>
            <person name="Lee A.P."/>
            <person name="MacCallum I."/>
            <person name="Mwaiko S."/>
            <person name="Nikaido M."/>
            <person name="Nishihara H."/>
            <person name="Ozouf-Costaz C."/>
            <person name="Penman D.J."/>
            <person name="Przybylski D."/>
            <person name="Rakotomanga M."/>
            <person name="Renn S.C.P."/>
            <person name="Ribeiro F.J."/>
            <person name="Ron M."/>
            <person name="Salzburger W."/>
            <person name="Sanchez-Pulido L."/>
            <person name="Santos M.E."/>
            <person name="Searle S."/>
            <person name="Sharpe T."/>
            <person name="Swofford R."/>
            <person name="Tan F.J."/>
            <person name="Williams L."/>
            <person name="Young S."/>
            <person name="Yin S."/>
            <person name="Okada N."/>
            <person name="Kocher T.D."/>
            <person name="Miska E.A."/>
            <person name="Lander E.S."/>
            <person name="Venkatesh B."/>
            <person name="Fernald R.D."/>
            <person name="Meyer A."/>
            <person name="Ponting C.P."/>
            <person name="Streelman J.T."/>
            <person name="Lindblad-Toh K."/>
            <person name="Seehausen O."/>
            <person name="Di Palma F."/>
        </authorList>
    </citation>
    <scope>NUCLEOTIDE SEQUENCE</scope>
</reference>
<keyword evidence="5" id="KW-1185">Reference proteome</keyword>
<dbReference type="SUPFAM" id="SSF48452">
    <property type="entry name" value="TPR-like"/>
    <property type="match status" value="1"/>
</dbReference>
<dbReference type="GO" id="GO:0000502">
    <property type="term" value="C:proteasome complex"/>
    <property type="evidence" value="ECO:0007669"/>
    <property type="project" value="UniProtKB-KW"/>
</dbReference>
<accession>A0A3P9BK15</accession>
<dbReference type="InterPro" id="IPR040780">
    <property type="entry name" value="Rpn6_C_helix"/>
</dbReference>
<reference evidence="4" key="2">
    <citation type="submission" date="2025-08" db="UniProtKB">
        <authorList>
            <consortium name="Ensembl"/>
        </authorList>
    </citation>
    <scope>IDENTIFICATION</scope>
</reference>
<dbReference type="PROSITE" id="PS50250">
    <property type="entry name" value="PCI"/>
    <property type="match status" value="1"/>
</dbReference>
<dbReference type="Proteomes" id="UP000265160">
    <property type="component" value="LG8"/>
</dbReference>
<dbReference type="InterPro" id="IPR036390">
    <property type="entry name" value="WH_DNA-bd_sf"/>
</dbReference>
<dbReference type="Pfam" id="PF01399">
    <property type="entry name" value="PCI"/>
    <property type="match status" value="1"/>
</dbReference>
<organism evidence="4 5">
    <name type="scientific">Maylandia zebra</name>
    <name type="common">zebra mbuna</name>
    <dbReference type="NCBI Taxonomy" id="106582"/>
    <lineage>
        <taxon>Eukaryota</taxon>
        <taxon>Metazoa</taxon>
        <taxon>Chordata</taxon>
        <taxon>Craniata</taxon>
        <taxon>Vertebrata</taxon>
        <taxon>Euteleostomi</taxon>
        <taxon>Actinopterygii</taxon>
        <taxon>Neopterygii</taxon>
        <taxon>Teleostei</taxon>
        <taxon>Neoteleostei</taxon>
        <taxon>Acanthomorphata</taxon>
        <taxon>Ovalentaria</taxon>
        <taxon>Cichlomorphae</taxon>
        <taxon>Cichliformes</taxon>
        <taxon>Cichlidae</taxon>
        <taxon>African cichlids</taxon>
        <taxon>Pseudocrenilabrinae</taxon>
        <taxon>Haplochromini</taxon>
        <taxon>Maylandia</taxon>
        <taxon>Maylandia zebra complex</taxon>
    </lineage>
</organism>
<dbReference type="InterPro" id="IPR011990">
    <property type="entry name" value="TPR-like_helical_dom_sf"/>
</dbReference>
<name>A0A3P9BK15_9CICH</name>
<dbReference type="SMART" id="SM00088">
    <property type="entry name" value="PINT"/>
    <property type="match status" value="1"/>
</dbReference>
<dbReference type="SMART" id="SM00753">
    <property type="entry name" value="PAM"/>
    <property type="match status" value="1"/>
</dbReference>
<evidence type="ECO:0000259" key="3">
    <source>
        <dbReference type="PROSITE" id="PS50250"/>
    </source>
</evidence>
<dbReference type="AlphaFoldDB" id="A0A3P9BK15"/>
<dbReference type="Pfam" id="PF18503">
    <property type="entry name" value="RPN6_C_helix"/>
    <property type="match status" value="1"/>
</dbReference>
<evidence type="ECO:0000313" key="5">
    <source>
        <dbReference type="Proteomes" id="UP000265160"/>
    </source>
</evidence>
<keyword evidence="2" id="KW-0647">Proteasome</keyword>
<feature type="domain" description="PCI" evidence="3">
    <location>
        <begin position="124"/>
        <end position="373"/>
    </location>
</feature>
<evidence type="ECO:0000256" key="2">
    <source>
        <dbReference type="ARBA" id="ARBA00022942"/>
    </source>
</evidence>
<dbReference type="PANTHER" id="PTHR10678">
    <property type="entry name" value="26S PROTEASOME NON-ATPASE REGULATORY SUBUNIT 11/COP9 SIGNALOSOME COMPLEX SUBUNIT 2"/>
    <property type="match status" value="1"/>
</dbReference>
<protein>
    <submittedName>
        <fullName evidence="4">Proteasome 26S subunit, non-ATPase 11b</fullName>
    </submittedName>
</protein>
<reference evidence="4" key="3">
    <citation type="submission" date="2025-09" db="UniProtKB">
        <authorList>
            <consortium name="Ensembl"/>
        </authorList>
    </citation>
    <scope>IDENTIFICATION</scope>
</reference>
<evidence type="ECO:0000313" key="4">
    <source>
        <dbReference type="Ensembl" id="ENSMZEP00005010248.1"/>
    </source>
</evidence>
<sequence>MAAAAVVEFQRAQSLISTDRNASIDILHSIVRRDVQENDEEAVRVKEQSILELGTLLAKTGQAAELGGLLKFVRPFLMSISKAKAARLVRSLLDLFLDMEAATGQEVELCLECIEWAKAEKRTFLRQALEARLISLYFDTKRYQEALALGSQLLQELKKMDDKALLVEVQLLESKTYHALSNLPKARAALTSARTTANAIYCPPKLQAALDMQSGIIHAAEEKDWKTAYSYFFEAFEGYDSIDSPRAITALKYMLLFLCGCFINTEALKCVAQASKNRSLADFEKALTEYRAELRDDPIINTHLAKLYDNLLEQNLIRVIEPFSRVQIEHISGLIKLSKGDVERKLSQMILDKKFHGILDQGEGVLIIFEEPPVDKTYEAALETIQNMSKVVDSLYNKAKKLT</sequence>
<dbReference type="InterPro" id="IPR050871">
    <property type="entry name" value="26S_Proteasome/COP9_Components"/>
</dbReference>
<proteinExistence type="inferred from homology"/>
<dbReference type="InterPro" id="IPR040773">
    <property type="entry name" value="Rpn6_N"/>
</dbReference>
<evidence type="ECO:0000256" key="1">
    <source>
        <dbReference type="ARBA" id="ARBA00007454"/>
    </source>
</evidence>
<dbReference type="Pfam" id="PF18055">
    <property type="entry name" value="RPN6_N"/>
    <property type="match status" value="1"/>
</dbReference>
<dbReference type="Gene3D" id="1.25.40.570">
    <property type="match status" value="2"/>
</dbReference>
<comment type="similarity">
    <text evidence="1">Belongs to the proteasome subunit S9 family.</text>
</comment>